<evidence type="ECO:0000313" key="4">
    <source>
        <dbReference type="Proteomes" id="UP000238801"/>
    </source>
</evidence>
<dbReference type="Gene3D" id="2.60.40.2390">
    <property type="match status" value="1"/>
</dbReference>
<protein>
    <submittedName>
        <fullName evidence="3">Uncharacterized protein DUF3859</fullName>
    </submittedName>
</protein>
<keyword evidence="1" id="KW-0732">Signal</keyword>
<evidence type="ECO:0000256" key="1">
    <source>
        <dbReference type="SAM" id="SignalP"/>
    </source>
</evidence>
<dbReference type="Pfam" id="PF12975">
    <property type="entry name" value="DUF3859"/>
    <property type="match status" value="1"/>
</dbReference>
<organism evidence="3 4">
    <name type="scientific">Hasllibacter halocynthiae</name>
    <dbReference type="NCBI Taxonomy" id="595589"/>
    <lineage>
        <taxon>Bacteria</taxon>
        <taxon>Pseudomonadati</taxon>
        <taxon>Pseudomonadota</taxon>
        <taxon>Alphaproteobacteria</taxon>
        <taxon>Rhodobacterales</taxon>
        <taxon>Roseobacteraceae</taxon>
        <taxon>Hasllibacter</taxon>
    </lineage>
</organism>
<dbReference type="Proteomes" id="UP000238801">
    <property type="component" value="Unassembled WGS sequence"/>
</dbReference>
<accession>A0A2T0X3E4</accession>
<dbReference type="OrthoDB" id="7864302at2"/>
<name>A0A2T0X3E4_9RHOB</name>
<evidence type="ECO:0000313" key="3">
    <source>
        <dbReference type="EMBL" id="PRY93437.1"/>
    </source>
</evidence>
<dbReference type="RefSeq" id="WP_158259412.1">
    <property type="nucleotide sequence ID" value="NZ_PVTT01000002.1"/>
</dbReference>
<evidence type="ECO:0000259" key="2">
    <source>
        <dbReference type="Pfam" id="PF12975"/>
    </source>
</evidence>
<gene>
    <name evidence="3" type="ORF">BCF33_2305</name>
</gene>
<dbReference type="AlphaFoldDB" id="A0A2T0X3E4"/>
<feature type="chain" id="PRO_5015531953" evidence="1">
    <location>
        <begin position="20"/>
        <end position="175"/>
    </location>
</feature>
<dbReference type="InterPro" id="IPR024331">
    <property type="entry name" value="DUF3859"/>
</dbReference>
<feature type="domain" description="DUF3859" evidence="2">
    <location>
        <begin position="31"/>
        <end position="154"/>
    </location>
</feature>
<proteinExistence type="predicted"/>
<sequence>MRAARALALLAALAGPAAAEIRFDPAVVTGLRAGLWCASDTGERQEAPGTVSGYIDLVADPVLRRATEMVPLSSGTTFGIEATFASGVSGTAQVIVTHPPFGGSGETRQAMNPHPAAGRAIAFYTFDYPHEEVAGAWGFTLLLDGREVARAAFEAVEPRPGAMPLVGCGAPELLS</sequence>
<comment type="caution">
    <text evidence="3">The sequence shown here is derived from an EMBL/GenBank/DDBJ whole genome shotgun (WGS) entry which is preliminary data.</text>
</comment>
<dbReference type="EMBL" id="PVTT01000002">
    <property type="protein sequence ID" value="PRY93437.1"/>
    <property type="molecule type" value="Genomic_DNA"/>
</dbReference>
<reference evidence="3 4" key="1">
    <citation type="submission" date="2018-03" db="EMBL/GenBank/DDBJ databases">
        <title>Genomic Encyclopedia of Archaeal and Bacterial Type Strains, Phase II (KMG-II): from individual species to whole genera.</title>
        <authorList>
            <person name="Goeker M."/>
        </authorList>
    </citation>
    <scope>NUCLEOTIDE SEQUENCE [LARGE SCALE GENOMIC DNA]</scope>
    <source>
        <strain evidence="3 4">DSM 29318</strain>
    </source>
</reference>
<keyword evidence="4" id="KW-1185">Reference proteome</keyword>
<feature type="signal peptide" evidence="1">
    <location>
        <begin position="1"/>
        <end position="19"/>
    </location>
</feature>